<evidence type="ECO:0000259" key="3">
    <source>
        <dbReference type="Pfam" id="PF13359"/>
    </source>
</evidence>
<name>A0ABQ9JSF5_9CUCU</name>
<dbReference type="Pfam" id="PF13359">
    <property type="entry name" value="DDE_Tnp_4"/>
    <property type="match status" value="1"/>
</dbReference>
<keyword evidence="5" id="KW-1185">Reference proteome</keyword>
<dbReference type="Proteomes" id="UP001162164">
    <property type="component" value="Unassembled WGS sequence"/>
</dbReference>
<reference evidence="4" key="1">
    <citation type="journal article" date="2023" name="Insect Mol. Biol.">
        <title>Genome sequencing provides insights into the evolution of gene families encoding plant cell wall-degrading enzymes in longhorned beetles.</title>
        <authorList>
            <person name="Shin N.R."/>
            <person name="Okamura Y."/>
            <person name="Kirsch R."/>
            <person name="Pauchet Y."/>
        </authorList>
    </citation>
    <scope>NUCLEOTIDE SEQUENCE</scope>
    <source>
        <strain evidence="4">MMC_N1</strain>
    </source>
</reference>
<comment type="caution">
    <text evidence="4">The sequence shown here is derived from an EMBL/GenBank/DDBJ whole genome shotgun (WGS) entry which is preliminary data.</text>
</comment>
<comment type="cofactor">
    <cofactor evidence="1">
        <name>a divalent metal cation</name>
        <dbReference type="ChEBI" id="CHEBI:60240"/>
    </cofactor>
</comment>
<dbReference type="EMBL" id="JAPWTJ010000255">
    <property type="protein sequence ID" value="KAJ8980513.1"/>
    <property type="molecule type" value="Genomic_DNA"/>
</dbReference>
<sequence>MVDVQDCEAYGKEGDGTRFSRSFIGRQMYSETLFPADTMLPNSETKLPYIVVGDEAFRLHRHLLKPYRRPNARADNRKTIFNYRLSRARRVSENAFGLLSQIFFTPIALKPETCDKLIMVACCLHIMLRDAYLENSRHPFYENKRQAEEPIPFTPLPRLGGFANSEGLNIREQFMTYFNEEGRVDWQDRHISRTVSATTRNSD</sequence>
<protein>
    <recommendedName>
        <fullName evidence="3">DDE Tnp4 domain-containing protein</fullName>
    </recommendedName>
</protein>
<evidence type="ECO:0000256" key="2">
    <source>
        <dbReference type="ARBA" id="ARBA00022723"/>
    </source>
</evidence>
<gene>
    <name evidence="4" type="ORF">NQ317_007933</name>
</gene>
<evidence type="ECO:0000313" key="5">
    <source>
        <dbReference type="Proteomes" id="UP001162164"/>
    </source>
</evidence>
<feature type="domain" description="DDE Tnp4" evidence="3">
    <location>
        <begin position="45"/>
        <end position="125"/>
    </location>
</feature>
<organism evidence="4 5">
    <name type="scientific">Molorchus minor</name>
    <dbReference type="NCBI Taxonomy" id="1323400"/>
    <lineage>
        <taxon>Eukaryota</taxon>
        <taxon>Metazoa</taxon>
        <taxon>Ecdysozoa</taxon>
        <taxon>Arthropoda</taxon>
        <taxon>Hexapoda</taxon>
        <taxon>Insecta</taxon>
        <taxon>Pterygota</taxon>
        <taxon>Neoptera</taxon>
        <taxon>Endopterygota</taxon>
        <taxon>Coleoptera</taxon>
        <taxon>Polyphaga</taxon>
        <taxon>Cucujiformia</taxon>
        <taxon>Chrysomeloidea</taxon>
        <taxon>Cerambycidae</taxon>
        <taxon>Lamiinae</taxon>
        <taxon>Monochamini</taxon>
        <taxon>Molorchus</taxon>
    </lineage>
</organism>
<proteinExistence type="predicted"/>
<dbReference type="InterPro" id="IPR027806">
    <property type="entry name" value="HARBI1_dom"/>
</dbReference>
<evidence type="ECO:0000313" key="4">
    <source>
        <dbReference type="EMBL" id="KAJ8980513.1"/>
    </source>
</evidence>
<keyword evidence="2" id="KW-0479">Metal-binding</keyword>
<accession>A0ABQ9JSF5</accession>
<evidence type="ECO:0000256" key="1">
    <source>
        <dbReference type="ARBA" id="ARBA00001968"/>
    </source>
</evidence>